<sequence>MAAIYVSYQSNQIAAATLRTAEAQASAAAEQVAIAKEQTRLSKLQYLPRITFARELIEDKDGVRKEKVHVSNAGNALHSLDVQPFVFLHVRELALLNIGESIKRLPALHHASLPVKNFFSPVRYSVAAETGVLTTLEIPNSRVFSSVTENLHQIFRTEKISMISDIQVYFRVGYTDMFGENHERYFLVQATGESLPIPKEKAGELYERWQEALNTTALDASGPDIAVLNQGWLRGKMKL</sequence>
<gene>
    <name evidence="1" type="ORF">GCM10022278_30310</name>
</gene>
<proteinExistence type="predicted"/>
<protein>
    <submittedName>
        <fullName evidence="1">Uncharacterized protein</fullName>
    </submittedName>
</protein>
<reference evidence="2" key="1">
    <citation type="journal article" date="2019" name="Int. J. Syst. Evol. Microbiol.">
        <title>The Global Catalogue of Microorganisms (GCM) 10K type strain sequencing project: providing services to taxonomists for standard genome sequencing and annotation.</title>
        <authorList>
            <consortium name="The Broad Institute Genomics Platform"/>
            <consortium name="The Broad Institute Genome Sequencing Center for Infectious Disease"/>
            <person name="Wu L."/>
            <person name="Ma J."/>
        </authorList>
    </citation>
    <scope>NUCLEOTIDE SEQUENCE [LARGE SCALE GENOMIC DNA]</scope>
    <source>
        <strain evidence="2">JCM 17555</strain>
    </source>
</reference>
<evidence type="ECO:0000313" key="1">
    <source>
        <dbReference type="EMBL" id="GAA3970666.1"/>
    </source>
</evidence>
<keyword evidence="2" id="KW-1185">Reference proteome</keyword>
<comment type="caution">
    <text evidence="1">The sequence shown here is derived from an EMBL/GenBank/DDBJ whole genome shotgun (WGS) entry which is preliminary data.</text>
</comment>
<evidence type="ECO:0000313" key="2">
    <source>
        <dbReference type="Proteomes" id="UP001501337"/>
    </source>
</evidence>
<dbReference type="EMBL" id="BAABBO010000012">
    <property type="protein sequence ID" value="GAA3970666.1"/>
    <property type="molecule type" value="Genomic_DNA"/>
</dbReference>
<organism evidence="1 2">
    <name type="scientific">Allohahella marinimesophila</name>
    <dbReference type="NCBI Taxonomy" id="1054972"/>
    <lineage>
        <taxon>Bacteria</taxon>
        <taxon>Pseudomonadati</taxon>
        <taxon>Pseudomonadota</taxon>
        <taxon>Gammaproteobacteria</taxon>
        <taxon>Oceanospirillales</taxon>
        <taxon>Hahellaceae</taxon>
        <taxon>Allohahella</taxon>
    </lineage>
</organism>
<accession>A0ABP7PSS4</accession>
<name>A0ABP7PSS4_9GAMM</name>
<dbReference type="Proteomes" id="UP001501337">
    <property type="component" value="Unassembled WGS sequence"/>
</dbReference>